<name>A0ACD3AP99_9AGAR</name>
<keyword evidence="2" id="KW-1185">Reference proteome</keyword>
<evidence type="ECO:0000313" key="2">
    <source>
        <dbReference type="Proteomes" id="UP000308600"/>
    </source>
</evidence>
<gene>
    <name evidence="1" type="ORF">BDN72DRAFT_105000</name>
</gene>
<sequence>MSQDIPKPVNVQTRTSSNFQTKASRFIQKVSNFKGRIRLASRSGPYGDKDSGPYARHAQSLDMAAKPYMSQPSLNILNDANNPMTFNASLPNGRNSFGGSSGSNTPGTSPGGDFGGNNRNVALVLASVDGQGGGTLKRTGGTIGRAGELKHAEGVNGASKPTASLEGLPSSSAGHFARPVMTNGKQYGRQDIPGLPPTNHSLTDDLPPIPPPKSSKPFIKTPAPPSPTNSLNSRPRSASTSAVHQLSTAGPVFVPNGGIDRPTQRPLERASNSKLADVSSIVTKNGARSLLERPQNPGQGASAASTSTSSPSTGMKRQAQLQGPSITGGAPRTVSALEVGGHSKFTSGMDGVSAHSRARTEPHPVGSGGGVRLGFLDNDPFVTTDIPVHYSSDPQAPRQPPLARPALSVRTTPNTLPAFHPRLPQELHLFHTEYPIIRCFLRTKQIRYPNVEIRQTPSPHFHLGILPAAPQ</sequence>
<reference evidence="1 2" key="1">
    <citation type="journal article" date="2019" name="Nat. Ecol. Evol.">
        <title>Megaphylogeny resolves global patterns of mushroom evolution.</title>
        <authorList>
            <person name="Varga T."/>
            <person name="Krizsan K."/>
            <person name="Foldi C."/>
            <person name="Dima B."/>
            <person name="Sanchez-Garcia M."/>
            <person name="Sanchez-Ramirez S."/>
            <person name="Szollosi G.J."/>
            <person name="Szarkandi J.G."/>
            <person name="Papp V."/>
            <person name="Albert L."/>
            <person name="Andreopoulos W."/>
            <person name="Angelini C."/>
            <person name="Antonin V."/>
            <person name="Barry K.W."/>
            <person name="Bougher N.L."/>
            <person name="Buchanan P."/>
            <person name="Buyck B."/>
            <person name="Bense V."/>
            <person name="Catcheside P."/>
            <person name="Chovatia M."/>
            <person name="Cooper J."/>
            <person name="Damon W."/>
            <person name="Desjardin D."/>
            <person name="Finy P."/>
            <person name="Geml J."/>
            <person name="Haridas S."/>
            <person name="Hughes K."/>
            <person name="Justo A."/>
            <person name="Karasinski D."/>
            <person name="Kautmanova I."/>
            <person name="Kiss B."/>
            <person name="Kocsube S."/>
            <person name="Kotiranta H."/>
            <person name="LaButti K.M."/>
            <person name="Lechner B.E."/>
            <person name="Liimatainen K."/>
            <person name="Lipzen A."/>
            <person name="Lukacs Z."/>
            <person name="Mihaltcheva S."/>
            <person name="Morgado L.N."/>
            <person name="Niskanen T."/>
            <person name="Noordeloos M.E."/>
            <person name="Ohm R.A."/>
            <person name="Ortiz-Santana B."/>
            <person name="Ovrebo C."/>
            <person name="Racz N."/>
            <person name="Riley R."/>
            <person name="Savchenko A."/>
            <person name="Shiryaev A."/>
            <person name="Soop K."/>
            <person name="Spirin V."/>
            <person name="Szebenyi C."/>
            <person name="Tomsovsky M."/>
            <person name="Tulloss R.E."/>
            <person name="Uehling J."/>
            <person name="Grigoriev I.V."/>
            <person name="Vagvolgyi C."/>
            <person name="Papp T."/>
            <person name="Martin F.M."/>
            <person name="Miettinen O."/>
            <person name="Hibbett D.S."/>
            <person name="Nagy L.G."/>
        </authorList>
    </citation>
    <scope>NUCLEOTIDE SEQUENCE [LARGE SCALE GENOMIC DNA]</scope>
    <source>
        <strain evidence="1 2">NL-1719</strain>
    </source>
</reference>
<dbReference type="Proteomes" id="UP000308600">
    <property type="component" value="Unassembled WGS sequence"/>
</dbReference>
<proteinExistence type="predicted"/>
<organism evidence="1 2">
    <name type="scientific">Pluteus cervinus</name>
    <dbReference type="NCBI Taxonomy" id="181527"/>
    <lineage>
        <taxon>Eukaryota</taxon>
        <taxon>Fungi</taxon>
        <taxon>Dikarya</taxon>
        <taxon>Basidiomycota</taxon>
        <taxon>Agaricomycotina</taxon>
        <taxon>Agaricomycetes</taxon>
        <taxon>Agaricomycetidae</taxon>
        <taxon>Agaricales</taxon>
        <taxon>Pluteineae</taxon>
        <taxon>Pluteaceae</taxon>
        <taxon>Pluteus</taxon>
    </lineage>
</organism>
<dbReference type="EMBL" id="ML208378">
    <property type="protein sequence ID" value="TFK67337.1"/>
    <property type="molecule type" value="Genomic_DNA"/>
</dbReference>
<accession>A0ACD3AP99</accession>
<evidence type="ECO:0000313" key="1">
    <source>
        <dbReference type="EMBL" id="TFK67337.1"/>
    </source>
</evidence>
<protein>
    <submittedName>
        <fullName evidence="1">Uncharacterized protein</fullName>
    </submittedName>
</protein>